<dbReference type="PANTHER" id="PTHR28584">
    <property type="entry name" value="FAMILY WITH SEQUENCE SIMILARITY 228 MEMBER A"/>
    <property type="match status" value="1"/>
</dbReference>
<gene>
    <name evidence="2" type="ORF">HHUSO_G7371</name>
</gene>
<accession>A0ABR0ZUN4</accession>
<protein>
    <submittedName>
        <fullName evidence="2">Protein FAM228A</fullName>
    </submittedName>
</protein>
<dbReference type="InterPro" id="IPR040046">
    <property type="entry name" value="FAM228"/>
</dbReference>
<comment type="caution">
    <text evidence="2">The sequence shown here is derived from an EMBL/GenBank/DDBJ whole genome shotgun (WGS) entry which is preliminary data.</text>
</comment>
<dbReference type="EMBL" id="JAHFZB010000006">
    <property type="protein sequence ID" value="KAK6488518.1"/>
    <property type="molecule type" value="Genomic_DNA"/>
</dbReference>
<organism evidence="2 3">
    <name type="scientific">Huso huso</name>
    <name type="common">Beluga</name>
    <name type="synonym">Acipenser huso</name>
    <dbReference type="NCBI Taxonomy" id="61971"/>
    <lineage>
        <taxon>Eukaryota</taxon>
        <taxon>Metazoa</taxon>
        <taxon>Chordata</taxon>
        <taxon>Craniata</taxon>
        <taxon>Vertebrata</taxon>
        <taxon>Euteleostomi</taxon>
        <taxon>Actinopterygii</taxon>
        <taxon>Chondrostei</taxon>
        <taxon>Acipenseriformes</taxon>
        <taxon>Acipenseridae</taxon>
        <taxon>Huso</taxon>
    </lineage>
</organism>
<evidence type="ECO:0000313" key="3">
    <source>
        <dbReference type="Proteomes" id="UP001369086"/>
    </source>
</evidence>
<keyword evidence="3" id="KW-1185">Reference proteome</keyword>
<comment type="similarity">
    <text evidence="1">Belongs to the FAM228 family.</text>
</comment>
<reference evidence="2 3" key="1">
    <citation type="submission" date="2021-05" db="EMBL/GenBank/DDBJ databases">
        <authorList>
            <person name="Zahm M."/>
            <person name="Klopp C."/>
            <person name="Cabau C."/>
            <person name="Kuhl H."/>
            <person name="Suciu R."/>
            <person name="Ciorpac M."/>
            <person name="Holostenco D."/>
            <person name="Gessner J."/>
            <person name="Wuertz S."/>
            <person name="Hohne C."/>
            <person name="Stock M."/>
            <person name="Gislard M."/>
            <person name="Lluch J."/>
            <person name="Milhes M."/>
            <person name="Lampietro C."/>
            <person name="Lopez Roques C."/>
            <person name="Donnadieu C."/>
            <person name="Du K."/>
            <person name="Schartl M."/>
            <person name="Guiguen Y."/>
        </authorList>
    </citation>
    <scope>NUCLEOTIDE SEQUENCE [LARGE SCALE GENOMIC DNA]</scope>
    <source>
        <strain evidence="2">Hh-F2</strain>
        <tissue evidence="2">Blood</tissue>
    </source>
</reference>
<evidence type="ECO:0000313" key="2">
    <source>
        <dbReference type="EMBL" id="KAK6488518.1"/>
    </source>
</evidence>
<sequence>MCHTCITTKKTQYEAAVCRESSSVYGCVTLARKCLSRDCFTESIAIEEPACTSRRHLKEQSASMYETRRLPYLRNSASACIAKRKDTTAWLSHNSFTHIQANADVESCEANAMAQTILDTENGFVKELDNYLKYKEMRERWKKELLCKKWTECVSGPVQHTIEKHIKNHCYEKAKEGRRMFLQYLDCCNKKGYVFLEDYDPREYNPFLLHLSKPHYFKFLTPALNDPLLKQSYERMQEERLILLCQTGKVYSDKEMEALHTPNLPLIPKGRHGVDSIKWLLMPLGDIESDVRRKIRKKSARKVNSKEE</sequence>
<proteinExistence type="inferred from homology"/>
<dbReference type="Proteomes" id="UP001369086">
    <property type="component" value="Unassembled WGS sequence"/>
</dbReference>
<evidence type="ECO:0000256" key="1">
    <source>
        <dbReference type="ARBA" id="ARBA00007753"/>
    </source>
</evidence>
<name>A0ABR0ZUN4_HUSHU</name>
<dbReference type="PANTHER" id="PTHR28584:SF1">
    <property type="entry name" value="PROTEIN FAM228B"/>
    <property type="match status" value="1"/>
</dbReference>